<evidence type="ECO:0000256" key="2">
    <source>
        <dbReference type="ARBA" id="ARBA00023315"/>
    </source>
</evidence>
<sequence>MNAVTADAPACVENRTFDEIRIGDSAHLTRTLTQRDIDLFAAMSGDANPAEEAPDPARSELFHHVVAHGMWSGALISAVLGTRLPGPGTIQLSQDLHFHAPVNLGDTIDVSVTVSGKEPLDRRVRFHCRVRNQLGVDVVLGEAEVQAPAEKIRCAPADLPAVQVAGHRRFRQLRARVAGNPVLPTAIVHPCDAASITAAVEAASQGLIEPVLIGPAARIRATARQAALDIAPYRLVDTPHSHAAAAQAVAMVSDGEVRLLMKGSLHTDELMHAVLANAGLRTGRRLSHVYVMDVPSYERLLLVTDAAINIAPSLVDKRDIIQNAIDLARVLGIATPRVAVLSAVETVNPAMPSTLDAAALCKMAERGQITGGIVDGPLGFDNAISPLAAREKGIRSAVAGSADILVVPDLESGNMLAKQLTFLAGADAAGVVMGARVPIILTSRADTPRTRIASCVVAALLAQAKQTG</sequence>
<dbReference type="InterPro" id="IPR050500">
    <property type="entry name" value="Phos_Acetyltrans/Butyryltrans"/>
</dbReference>
<keyword evidence="6" id="KW-1185">Reference proteome</keyword>
<name>A0ABV4AVJ0_9GAMM</name>
<proteinExistence type="predicted"/>
<dbReference type="SUPFAM" id="SSF54637">
    <property type="entry name" value="Thioesterase/thiol ester dehydrase-isomerase"/>
    <property type="match status" value="1"/>
</dbReference>
<dbReference type="Pfam" id="PF01575">
    <property type="entry name" value="MaoC_dehydratas"/>
    <property type="match status" value="1"/>
</dbReference>
<dbReference type="InterPro" id="IPR029069">
    <property type="entry name" value="HotDog_dom_sf"/>
</dbReference>
<comment type="caution">
    <text evidence="5">The sequence shown here is derived from an EMBL/GenBank/DDBJ whole genome shotgun (WGS) entry which is preliminary data.</text>
</comment>
<gene>
    <name evidence="5" type="ORF">AB7878_17970</name>
</gene>
<dbReference type="Gene3D" id="3.10.129.10">
    <property type="entry name" value="Hotdog Thioesterase"/>
    <property type="match status" value="1"/>
</dbReference>
<dbReference type="Pfam" id="PF01515">
    <property type="entry name" value="PTA_PTB"/>
    <property type="match status" value="1"/>
</dbReference>
<dbReference type="PANTHER" id="PTHR43356:SF2">
    <property type="entry name" value="PHOSPHATE ACETYLTRANSFERASE"/>
    <property type="match status" value="1"/>
</dbReference>
<keyword evidence="2" id="KW-0012">Acyltransferase</keyword>
<dbReference type="PANTHER" id="PTHR43356">
    <property type="entry name" value="PHOSPHATE ACETYLTRANSFERASE"/>
    <property type="match status" value="1"/>
</dbReference>
<dbReference type="Proteomes" id="UP001562159">
    <property type="component" value="Unassembled WGS sequence"/>
</dbReference>
<dbReference type="Gene3D" id="3.40.718.10">
    <property type="entry name" value="Isopropylmalate Dehydrogenase"/>
    <property type="match status" value="1"/>
</dbReference>
<dbReference type="CDD" id="cd03449">
    <property type="entry name" value="R_hydratase"/>
    <property type="match status" value="1"/>
</dbReference>
<evidence type="ECO:0000259" key="3">
    <source>
        <dbReference type="Pfam" id="PF01515"/>
    </source>
</evidence>
<dbReference type="InterPro" id="IPR002505">
    <property type="entry name" value="PTA_PTB"/>
</dbReference>
<accession>A0ABV4AVJ0</accession>
<dbReference type="EMBL" id="JBGBPY010000001">
    <property type="protein sequence ID" value="MEY2184302.1"/>
    <property type="molecule type" value="Genomic_DNA"/>
</dbReference>
<feature type="domain" description="MaoC-like" evidence="4">
    <location>
        <begin position="28"/>
        <end position="124"/>
    </location>
</feature>
<keyword evidence="1" id="KW-0808">Transferase</keyword>
<organism evidence="5 6">
    <name type="scientific">Rhodanobacter humi</name>
    <dbReference type="NCBI Taxonomy" id="1888173"/>
    <lineage>
        <taxon>Bacteria</taxon>
        <taxon>Pseudomonadati</taxon>
        <taxon>Pseudomonadota</taxon>
        <taxon>Gammaproteobacteria</taxon>
        <taxon>Lysobacterales</taxon>
        <taxon>Rhodanobacteraceae</taxon>
        <taxon>Rhodanobacter</taxon>
    </lineage>
</organism>
<protein>
    <submittedName>
        <fullName evidence="5">Bifunctional enoyl-CoA hydratase/phosphate acetyltransferase</fullName>
    </submittedName>
</protein>
<dbReference type="NCBIfam" id="NF008852">
    <property type="entry name" value="PRK11890.1"/>
    <property type="match status" value="1"/>
</dbReference>
<feature type="domain" description="Phosphate acetyl/butaryl transferase" evidence="3">
    <location>
        <begin position="245"/>
        <end position="459"/>
    </location>
</feature>
<dbReference type="SUPFAM" id="SSF53659">
    <property type="entry name" value="Isocitrate/Isopropylmalate dehydrogenase-like"/>
    <property type="match status" value="1"/>
</dbReference>
<evidence type="ECO:0000313" key="5">
    <source>
        <dbReference type="EMBL" id="MEY2184302.1"/>
    </source>
</evidence>
<evidence type="ECO:0000313" key="6">
    <source>
        <dbReference type="Proteomes" id="UP001562159"/>
    </source>
</evidence>
<reference evidence="5 6" key="1">
    <citation type="submission" date="2024-07" db="EMBL/GenBank/DDBJ databases">
        <title>Molecular mechanisms and environmental adaptations of flagellar loss and biofilm growth of Rhodanobacter under environmental stress.</title>
        <authorList>
            <person name="Chen M."/>
        </authorList>
    </citation>
    <scope>NUCLEOTIDE SEQUENCE [LARGE SCALE GENOMIC DNA]</scope>
    <source>
        <strain evidence="5 6">RS22</strain>
    </source>
</reference>
<evidence type="ECO:0000256" key="1">
    <source>
        <dbReference type="ARBA" id="ARBA00022679"/>
    </source>
</evidence>
<dbReference type="NCBIfam" id="NF006045">
    <property type="entry name" value="PRK08190.1"/>
    <property type="match status" value="1"/>
</dbReference>
<evidence type="ECO:0000259" key="4">
    <source>
        <dbReference type="Pfam" id="PF01575"/>
    </source>
</evidence>
<dbReference type="InterPro" id="IPR002539">
    <property type="entry name" value="MaoC-like_dom"/>
</dbReference>